<evidence type="ECO:0008006" key="4">
    <source>
        <dbReference type="Google" id="ProtNLM"/>
    </source>
</evidence>
<reference evidence="3" key="1">
    <citation type="journal article" date="2019" name="Int. J. Syst. Evol. Microbiol.">
        <title>The Global Catalogue of Microorganisms (GCM) 10K type strain sequencing project: providing services to taxonomists for standard genome sequencing and annotation.</title>
        <authorList>
            <consortium name="The Broad Institute Genomics Platform"/>
            <consortium name="The Broad Institute Genome Sequencing Center for Infectious Disease"/>
            <person name="Wu L."/>
            <person name="Ma J."/>
        </authorList>
    </citation>
    <scope>NUCLEOTIDE SEQUENCE [LARGE SCALE GENOMIC DNA]</scope>
    <source>
        <strain evidence="3">TBRC 7912</strain>
    </source>
</reference>
<protein>
    <recommendedName>
        <fullName evidence="4">Secreted protein</fullName>
    </recommendedName>
</protein>
<keyword evidence="1" id="KW-0732">Signal</keyword>
<sequence length="97" mass="10501">MKIRRLSTAAVLVAMSAGVLAGATPAVASSRASATTASAGEHPSLMEQWYRRGPYPTLAACNAALLEVFTDLPITDCYYYNGDPRPGMRGYYYDIYL</sequence>
<feature type="signal peptide" evidence="1">
    <location>
        <begin position="1"/>
        <end position="21"/>
    </location>
</feature>
<proteinExistence type="predicted"/>
<organism evidence="2 3">
    <name type="scientific">Streptosporangium jomthongense</name>
    <dbReference type="NCBI Taxonomy" id="1193683"/>
    <lineage>
        <taxon>Bacteria</taxon>
        <taxon>Bacillati</taxon>
        <taxon>Actinomycetota</taxon>
        <taxon>Actinomycetes</taxon>
        <taxon>Streptosporangiales</taxon>
        <taxon>Streptosporangiaceae</taxon>
        <taxon>Streptosporangium</taxon>
    </lineage>
</organism>
<evidence type="ECO:0000313" key="3">
    <source>
        <dbReference type="Proteomes" id="UP001595698"/>
    </source>
</evidence>
<evidence type="ECO:0000313" key="2">
    <source>
        <dbReference type="EMBL" id="MFC3978578.1"/>
    </source>
</evidence>
<comment type="caution">
    <text evidence="2">The sequence shown here is derived from an EMBL/GenBank/DDBJ whole genome shotgun (WGS) entry which is preliminary data.</text>
</comment>
<evidence type="ECO:0000256" key="1">
    <source>
        <dbReference type="SAM" id="SignalP"/>
    </source>
</evidence>
<dbReference type="Proteomes" id="UP001595698">
    <property type="component" value="Unassembled WGS sequence"/>
</dbReference>
<keyword evidence="3" id="KW-1185">Reference proteome</keyword>
<dbReference type="EMBL" id="JBHSBC010000001">
    <property type="protein sequence ID" value="MFC3978578.1"/>
    <property type="molecule type" value="Genomic_DNA"/>
</dbReference>
<gene>
    <name evidence="2" type="ORF">ACFOYY_00470</name>
</gene>
<name>A0ABV8ETY3_9ACTN</name>
<accession>A0ABV8ETY3</accession>
<feature type="chain" id="PRO_5046320330" description="Secreted protein" evidence="1">
    <location>
        <begin position="22"/>
        <end position="97"/>
    </location>
</feature>
<dbReference type="RefSeq" id="WP_362773468.1">
    <property type="nucleotide sequence ID" value="NZ_JBHSBC010000001.1"/>
</dbReference>